<dbReference type="Gene3D" id="1.50.40.10">
    <property type="entry name" value="Mitochondrial carrier domain"/>
    <property type="match status" value="1"/>
</dbReference>
<protein>
    <submittedName>
        <fullName evidence="12">Uncharacterized protein</fullName>
    </submittedName>
</protein>
<evidence type="ECO:0000313" key="11">
    <source>
        <dbReference type="Proteomes" id="UP000887577"/>
    </source>
</evidence>
<evidence type="ECO:0000256" key="10">
    <source>
        <dbReference type="RuleBase" id="RU000488"/>
    </source>
</evidence>
<dbReference type="PANTHER" id="PTHR10780:SF18">
    <property type="entry name" value="LD43650P"/>
    <property type="match status" value="1"/>
</dbReference>
<dbReference type="GO" id="GO:0005741">
    <property type="term" value="C:mitochondrial outer membrane"/>
    <property type="evidence" value="ECO:0007669"/>
    <property type="project" value="UniProtKB-SubCell"/>
</dbReference>
<evidence type="ECO:0000256" key="6">
    <source>
        <dbReference type="ARBA" id="ARBA00022989"/>
    </source>
</evidence>
<comment type="subcellular location">
    <subcellularLocation>
        <location evidence="1">Mitochondrion outer membrane</location>
        <topology evidence="1">Multi-pass membrane protein</topology>
    </subcellularLocation>
</comment>
<feature type="repeat" description="Solcar" evidence="9">
    <location>
        <begin position="22"/>
        <end position="124"/>
    </location>
</feature>
<keyword evidence="8 9" id="KW-0472">Membrane</keyword>
<dbReference type="AlphaFoldDB" id="A0A914YEQ1"/>
<evidence type="ECO:0000256" key="5">
    <source>
        <dbReference type="ARBA" id="ARBA00022787"/>
    </source>
</evidence>
<evidence type="ECO:0000256" key="9">
    <source>
        <dbReference type="PROSITE-ProRule" id="PRU00282"/>
    </source>
</evidence>
<dbReference type="PANTHER" id="PTHR10780">
    <property type="entry name" value="MITOCHONDRIAL CARRIER HOMOLOG"/>
    <property type="match status" value="1"/>
</dbReference>
<accession>A0A914YEQ1</accession>
<keyword evidence="10" id="KW-0813">Transport</keyword>
<proteinExistence type="inferred from homology"/>
<evidence type="ECO:0000256" key="2">
    <source>
        <dbReference type="ARBA" id="ARBA00006375"/>
    </source>
</evidence>
<dbReference type="SUPFAM" id="SSF103506">
    <property type="entry name" value="Mitochondrial carrier"/>
    <property type="match status" value="1"/>
</dbReference>
<dbReference type="WBParaSite" id="PSU_v2.g15869.t1">
    <property type="protein sequence ID" value="PSU_v2.g15869.t1"/>
    <property type="gene ID" value="PSU_v2.g15869"/>
</dbReference>
<evidence type="ECO:0000256" key="7">
    <source>
        <dbReference type="ARBA" id="ARBA00023128"/>
    </source>
</evidence>
<keyword evidence="11" id="KW-1185">Reference proteome</keyword>
<dbReference type="PROSITE" id="PS50920">
    <property type="entry name" value="SOLCAR"/>
    <property type="match status" value="2"/>
</dbReference>
<evidence type="ECO:0000256" key="8">
    <source>
        <dbReference type="ARBA" id="ARBA00023136"/>
    </source>
</evidence>
<name>A0A914YEQ1_9BILA</name>
<organism evidence="11 12">
    <name type="scientific">Panagrolaimus superbus</name>
    <dbReference type="NCBI Taxonomy" id="310955"/>
    <lineage>
        <taxon>Eukaryota</taxon>
        <taxon>Metazoa</taxon>
        <taxon>Ecdysozoa</taxon>
        <taxon>Nematoda</taxon>
        <taxon>Chromadorea</taxon>
        <taxon>Rhabditida</taxon>
        <taxon>Tylenchina</taxon>
        <taxon>Panagrolaimomorpha</taxon>
        <taxon>Panagrolaimoidea</taxon>
        <taxon>Panagrolaimidae</taxon>
        <taxon>Panagrolaimus</taxon>
    </lineage>
</organism>
<comment type="similarity">
    <text evidence="2 10">Belongs to the mitochondrial carrier (TC 2.A.29) family.</text>
</comment>
<evidence type="ECO:0000256" key="4">
    <source>
        <dbReference type="ARBA" id="ARBA00022737"/>
    </source>
</evidence>
<dbReference type="InterPro" id="IPR018108">
    <property type="entry name" value="MCP_transmembrane"/>
</dbReference>
<keyword evidence="3 9" id="KW-0812">Transmembrane</keyword>
<evidence type="ECO:0000313" key="12">
    <source>
        <dbReference type="WBParaSite" id="PSU_v2.g15869.t1"/>
    </source>
</evidence>
<keyword evidence="4" id="KW-0677">Repeat</keyword>
<dbReference type="Pfam" id="PF00153">
    <property type="entry name" value="Mito_carr"/>
    <property type="match status" value="2"/>
</dbReference>
<keyword evidence="7" id="KW-0496">Mitochondrion</keyword>
<keyword evidence="5" id="KW-1000">Mitochondrion outer membrane</keyword>
<sequence length="348" mass="38662">MAAAAVPLHTEVAPLVFTQLEEERVRDYFTKLVAKTATGVATHPLTLAKTLFQLGHEPYPLSTGKVLVFFGREAYFLPNAFQYLKNLYNEAGFTTLFTGLDAAILSSITGGAASFAMEIYLDRYFPDIGGAYQETKKEEEELTDHESFRLKLRQAIRASIFTSLGLIASRPLTVVMIREIAQLVGRETKYNSVIGALYTIGYEEGPRGYFSGLVPALIAQGITIWGTFALTYAIERGLVRATRDNHDDEHARKAFKDARKVFNVIIPFFVNSFSYPFSVVSTLMSLNGSGLAVSLLPYSPAFSYWGDLFDYLKPHGLVRGARLFLREQKGAVSVGANHHIYASNKHFI</sequence>
<evidence type="ECO:0000256" key="3">
    <source>
        <dbReference type="ARBA" id="ARBA00022692"/>
    </source>
</evidence>
<dbReference type="Proteomes" id="UP000887577">
    <property type="component" value="Unplaced"/>
</dbReference>
<keyword evidence="6" id="KW-1133">Transmembrane helix</keyword>
<dbReference type="InterPro" id="IPR023395">
    <property type="entry name" value="MCP_dom_sf"/>
</dbReference>
<evidence type="ECO:0000256" key="1">
    <source>
        <dbReference type="ARBA" id="ARBA00004374"/>
    </source>
</evidence>
<reference evidence="12" key="1">
    <citation type="submission" date="2022-11" db="UniProtKB">
        <authorList>
            <consortium name="WormBaseParasite"/>
        </authorList>
    </citation>
    <scope>IDENTIFICATION</scope>
</reference>
<feature type="repeat" description="Solcar" evidence="9">
    <location>
        <begin position="149"/>
        <end position="237"/>
    </location>
</feature>